<dbReference type="STRING" id="670386.D3AWD7"/>
<dbReference type="InParanoid" id="D3AWD7"/>
<evidence type="ECO:0000259" key="2">
    <source>
        <dbReference type="PROSITE" id="PS50026"/>
    </source>
</evidence>
<dbReference type="RefSeq" id="XP_020438715.1">
    <property type="nucleotide sequence ID" value="XM_020571441.1"/>
</dbReference>
<comment type="caution">
    <text evidence="1">Lacks conserved residue(s) required for the propagation of feature annotation.</text>
</comment>
<accession>D3AWD7</accession>
<proteinExistence type="predicted"/>
<dbReference type="Gene3D" id="2.170.300.10">
    <property type="entry name" value="Tie2 ligand-binding domain superfamily"/>
    <property type="match status" value="1"/>
</dbReference>
<dbReference type="SUPFAM" id="SSF53300">
    <property type="entry name" value="vWA-like"/>
    <property type="match status" value="1"/>
</dbReference>
<name>D3AWD7_HETP5</name>
<evidence type="ECO:0000313" key="3">
    <source>
        <dbReference type="EMBL" id="EFA86610.1"/>
    </source>
</evidence>
<dbReference type="Pfam" id="PF24909">
    <property type="entry name" value="vWA_SIBA-E"/>
    <property type="match status" value="1"/>
</dbReference>
<dbReference type="PROSITE" id="PS00022">
    <property type="entry name" value="EGF_1"/>
    <property type="match status" value="1"/>
</dbReference>
<keyword evidence="1" id="KW-0245">EGF-like domain</keyword>
<dbReference type="CDD" id="cd00055">
    <property type="entry name" value="EGF_Lam"/>
    <property type="match status" value="1"/>
</dbReference>
<feature type="domain" description="EGF-like" evidence="2">
    <location>
        <begin position="202"/>
        <end position="239"/>
    </location>
</feature>
<dbReference type="Gene3D" id="3.40.50.410">
    <property type="entry name" value="von Willebrand factor, type A domain"/>
    <property type="match status" value="1"/>
</dbReference>
<evidence type="ECO:0000313" key="4">
    <source>
        <dbReference type="Proteomes" id="UP000001396"/>
    </source>
</evidence>
<dbReference type="PROSITE" id="PS50026">
    <property type="entry name" value="EGF_3"/>
    <property type="match status" value="1"/>
</dbReference>
<feature type="disulfide bond" evidence="1">
    <location>
        <begin position="229"/>
        <end position="238"/>
    </location>
</feature>
<keyword evidence="1" id="KW-1015">Disulfide bond</keyword>
<dbReference type="InterPro" id="IPR000742">
    <property type="entry name" value="EGF"/>
</dbReference>
<reference evidence="3 4" key="1">
    <citation type="journal article" date="2011" name="Genome Res.">
        <title>Phylogeny-wide analysis of social amoeba genomes highlights ancient origins for complex intercellular communication.</title>
        <authorList>
            <person name="Heidel A.J."/>
            <person name="Lawal H.M."/>
            <person name="Felder M."/>
            <person name="Schilde C."/>
            <person name="Helps N.R."/>
            <person name="Tunggal B."/>
            <person name="Rivero F."/>
            <person name="John U."/>
            <person name="Schleicher M."/>
            <person name="Eichinger L."/>
            <person name="Platzer M."/>
            <person name="Noegel A.A."/>
            <person name="Schaap P."/>
            <person name="Gloeckner G."/>
        </authorList>
    </citation>
    <scope>NUCLEOTIDE SEQUENCE [LARGE SCALE GENOMIC DNA]</scope>
    <source>
        <strain evidence="4">ATCC 26659 / Pp 5 / PN500</strain>
    </source>
</reference>
<dbReference type="PROSITE" id="PS01186">
    <property type="entry name" value="EGF_2"/>
    <property type="match status" value="1"/>
</dbReference>
<dbReference type="InterPro" id="IPR036465">
    <property type="entry name" value="vWFA_dom_sf"/>
</dbReference>
<dbReference type="Proteomes" id="UP000001396">
    <property type="component" value="Unassembled WGS sequence"/>
</dbReference>
<comment type="caution">
    <text evidence="3">The sequence shown here is derived from an EMBL/GenBank/DDBJ whole genome shotgun (WGS) entry which is preliminary data.</text>
</comment>
<protein>
    <recommendedName>
        <fullName evidence="2">EGF-like domain-containing protein</fullName>
    </recommendedName>
</protein>
<dbReference type="GeneID" id="31355945"/>
<keyword evidence="4" id="KW-1185">Reference proteome</keyword>
<sequence length="1344" mass="148904">MNASFGTKRVVQCEVVFVCNCIVHQHPKMKLILIGHQNFAVITFCDESLKPHKGYWAPVIRPYFIAPTPNDEAVIKCPVGQTTTWTYKATTKNPKDDVYIFSVNRPHGLDISKQNGTNPAVVNVSWKPKSNQIGTYKLLVAVTNIDFVLFWDTLSITLVVEPQPCGNGAPRKGCNPKKENCCQCDPGWDPASSCYECLPGYFGNNCDPDPPCVNGIVNSGRTGNGQCVCNFGWTGASCDIQLPPRCDPNAKSRIVTSTSSPYNYLNPYDLLIYLEPNNPNLQVPLQLSQYSQIPKIDIYLLVDTNVKQWRCSEDLIAYVDHLMFKFAVYNKNTKFGLGLFSDSPTKGFNFEHKYAIGSMVKRAFRKETFTSSSTSTGNSLIALSLASNATVGWRASSYRSIVVITDNDCAALTNSLVATTHSNLVENYIMPTVISMGSDVPNWNQFVQANGFGVTDKTTVFGIDWVIRGYHSILNSFRQVSPEIVGDSRSFLPSLPSNFQIPWYSTKPITIPINLQLPAQVSSPADVEFDISLPGYGKSHFHIQFNSPPVAAPLTFTETTFDPITFTLPVSDPDQDTLLVQFQLPIQGILFDSNNNSIDPTAFYPATTQFVLYPLHQVNFTVTIGYSVNDGCTTVSSYIQVDIINTNTGPVANPLHFDAMNYADISFVLPVSDPDNNPLQVRFNAPTDGMIFIGNQTITDDLYYPASTQFTLKWSAPLTTVEFQYQCTDGQSTATSVVSVLLINRPPEAAPVVLTATTTDELSFTLPVSDPDLNPMSVSFTSIPVFASIELIDGTRVVENVLYPSASTFVYTPSFSNPSMYATYSVTDGYLSASSYVNITLLETPPVAPFVNLTVPGVDNHYDFTIGVSNANPNDVLSIKFSGLSTQGFIATRNGAPIVEGTYYQTNLFTFVATNNVVYSGFYTVSNGQFESSNNLAVLFENLPPVGQPIDIITENLQPKLFTIQASDPENDPVYYEIDPPVNGTLRVYNGAVITTTFAFTGAKDFEYTPNQESDYFAYRYKDAYHPFTDSYVRFRQSQPPVAPYLYFERQNYDPFNFTIPAYSPVFPASELIIQIVIIQPMAPLYANGQLVDYTSNYTTSTVFTLHPIEQTGAIVYSAFDGIGSTYGPINYTMTNLPPSTSNSNYQRYDLQPFALSFQNNAQSPRGHSLFIYKFVNSANANYRLVTANNNQTVDPNGNYSINTQFNFMPTGVWGTALIEGYVTDNYLQAPTPFVINVTFANPPPMGVNYSTSWPSKDPMTIYIPSYDTEPYTFVFNSIPQDVDGFKLVYENTGQYVPVGQPVDPMSMYTAYPGTLKKLVLLYTLADQYYSNVYSYTVIFAANQ</sequence>
<dbReference type="EMBL" id="ADBJ01000002">
    <property type="protein sequence ID" value="EFA86610.1"/>
    <property type="molecule type" value="Genomic_DNA"/>
</dbReference>
<dbReference type="InterPro" id="IPR002049">
    <property type="entry name" value="LE_dom"/>
</dbReference>
<evidence type="ECO:0000256" key="1">
    <source>
        <dbReference type="PROSITE-ProRule" id="PRU00076"/>
    </source>
</evidence>
<organism evidence="3 4">
    <name type="scientific">Heterostelium pallidum (strain ATCC 26659 / Pp 5 / PN500)</name>
    <name type="common">Cellular slime mold</name>
    <name type="synonym">Polysphondylium pallidum</name>
    <dbReference type="NCBI Taxonomy" id="670386"/>
    <lineage>
        <taxon>Eukaryota</taxon>
        <taxon>Amoebozoa</taxon>
        <taxon>Evosea</taxon>
        <taxon>Eumycetozoa</taxon>
        <taxon>Dictyostelia</taxon>
        <taxon>Acytosteliales</taxon>
        <taxon>Acytosteliaceae</taxon>
        <taxon>Heterostelium</taxon>
    </lineage>
</organism>
<gene>
    <name evidence="3" type="ORF">PPL_00411</name>
</gene>